<reference evidence="2" key="1">
    <citation type="submission" date="2023-10" db="EMBL/GenBank/DDBJ databases">
        <authorList>
            <person name="Noh H."/>
        </authorList>
    </citation>
    <scope>NUCLEOTIDE SEQUENCE</scope>
    <source>
        <strain evidence="2">DUCC4014</strain>
    </source>
</reference>
<keyword evidence="3" id="KW-1185">Reference proteome</keyword>
<evidence type="ECO:0008006" key="4">
    <source>
        <dbReference type="Google" id="ProtNLM"/>
    </source>
</evidence>
<sequence length="1380" mass="147006">MSSSRLKKGKAPATAASSSSKRTAKGTAKASSKGKAKRQFTYDPTQSESDVTEDDGEGDVEYEVDAIKYAWWQDEPRDDRGWRYGVMWKGYLKSTSDTVEPLTSFNEDEDGRIPFIDDFWQAVADRPLMRGTHEPLSGRVDEILETPKALLEEWLAKCRPRRDYEAYRRRRRAERNEDMITKGMSDYYINHKSLLKFRRKQAAKAAGKKIDSSDSDDAPKPPKKKARGDMGPPAPVKPKKQSTPPEEDLPYSGPFPVSAEAGPSPQAGPSHRNLSETALLDSLFEERSSQDAGSRSSSQPKAPVPAPPAPKRRLVVDSSPEPPSQDEHARRAAERADKVSKMGKIKKQKPEPKSVPVDPPTPKSTVSSNGPIPPSAPAASPSFGVLDPGIFGTAPSPAVPSPAMPSPSMPSPAQSPYIPPAAAAQQRDQKPLFDFGNAEGRSPTESEIDIDEAITVKAEEGAAPEEPAPAAEEPMAVDEEVVPAPKVVELPEAVSTTDAPADAEEMAAPDAVPPLPAKDAIVTPPPDETPAATSPQKDVAPVQTRSAPAVTAPSSSTATVPPSAGLPPKPIGAPAEETKPTPALPPRQRGKYVQPKRIQMMDTPTSANPQLKRLGKLVTKTSGTASAGPSSAGPSSATSGPSAGISPSGPPPFPLAGTLSGSGVRWKSTPAAQVVAASAKPPSSNYVPRGAPAAGPGQQGARSPVNTLAGGISPLAGGRSPHDARGGGASPYDARAGGRSPYDQQRGDVRPPTNPYSNRSPISGNLSPLYAGNTLMSTVSGAVGKQRVDGASGWSNGQSAAAPPNGNRSPPWAQAQPSSSGFARPTRPPPVGRPATVDPTRDPRRRAAAGAGASANPAPSTAGAPPAMRPPTSTAPQLQPLGELSVALAGRTGKESYELKVSRGSTQNSSGIFSLSRYISDVKTRSTFMTENAHACLDMALGQGAFVREWAQVQVAPENARAWEARVAVLKDSNNKGAKILVLRDEVRPAGLLKGHDLLILARAEDAAIDSMLGPFQIDQLGVVLIIVAMPLVGKPLPTLPNPVNPDFEVIPQMQQSAANATTILQSYGLNDTVLSSFRGKTSAILPNLSGTREYETVQKALVENGVLPPTSDPPEVTIILNGHWPRVLSSTALQKYVQSNTTKFYCLGPDLQLPVGDWPLRDIWYNGGLVMFSPMMVMSEPGKVREVLKRIRSVENWAAYITPLTVLYIAESWDKKQRCPDKSATVAVLSELLFANEDLDGLAGDRPTDSGGLAVSMTPPDLEWRRACATWIDWRERVKQCTSFDALIELCKSVVGEGGRLLRSGGASPTKTIAPLDALSVDEGNIRDLMDMRSRPEIVPYRRFMYIGGWAPKLDEKHVNRVEFLRTADEFNWVFSNSL</sequence>
<feature type="compositionally biased region" description="Basic residues" evidence="1">
    <location>
        <begin position="1"/>
        <end position="10"/>
    </location>
</feature>
<feature type="compositionally biased region" description="Low complexity" evidence="1">
    <location>
        <begin position="11"/>
        <end position="31"/>
    </location>
</feature>
<feature type="compositionally biased region" description="Low complexity" evidence="1">
    <location>
        <begin position="464"/>
        <end position="474"/>
    </location>
</feature>
<feature type="compositionally biased region" description="Low complexity" evidence="1">
    <location>
        <begin position="809"/>
        <end position="820"/>
    </location>
</feature>
<feature type="compositionally biased region" description="Basic and acidic residues" evidence="1">
    <location>
        <begin position="325"/>
        <end position="340"/>
    </location>
</feature>
<dbReference type="Gene3D" id="2.40.50.40">
    <property type="match status" value="1"/>
</dbReference>
<proteinExistence type="predicted"/>
<feature type="compositionally biased region" description="Low complexity" evidence="1">
    <location>
        <begin position="546"/>
        <end position="563"/>
    </location>
</feature>
<evidence type="ECO:0000313" key="3">
    <source>
        <dbReference type="Proteomes" id="UP000827549"/>
    </source>
</evidence>
<feature type="compositionally biased region" description="Acidic residues" evidence="1">
    <location>
        <begin position="50"/>
        <end position="59"/>
    </location>
</feature>
<protein>
    <recommendedName>
        <fullName evidence="4">Chromo domain-containing protein</fullName>
    </recommendedName>
</protein>
<evidence type="ECO:0000313" key="2">
    <source>
        <dbReference type="EMBL" id="WOO85008.1"/>
    </source>
</evidence>
<evidence type="ECO:0000256" key="1">
    <source>
        <dbReference type="SAM" id="MobiDB-lite"/>
    </source>
</evidence>
<feature type="compositionally biased region" description="Low complexity" evidence="1">
    <location>
        <begin position="290"/>
        <end position="301"/>
    </location>
</feature>
<feature type="region of interest" description="Disordered" evidence="1">
    <location>
        <begin position="1"/>
        <end position="59"/>
    </location>
</feature>
<feature type="compositionally biased region" description="Low complexity" evidence="1">
    <location>
        <begin position="688"/>
        <end position="704"/>
    </location>
</feature>
<feature type="compositionally biased region" description="Basic and acidic residues" evidence="1">
    <location>
        <begin position="208"/>
        <end position="220"/>
    </location>
</feature>
<feature type="compositionally biased region" description="Pro residues" evidence="1">
    <location>
        <begin position="397"/>
        <end position="410"/>
    </location>
</feature>
<dbReference type="RefSeq" id="XP_062631034.1">
    <property type="nucleotide sequence ID" value="XM_062775050.1"/>
</dbReference>
<dbReference type="GeneID" id="87811678"/>
<dbReference type="Proteomes" id="UP000827549">
    <property type="component" value="Chromosome 6"/>
</dbReference>
<feature type="compositionally biased region" description="Low complexity" evidence="1">
    <location>
        <begin position="848"/>
        <end position="866"/>
    </location>
</feature>
<gene>
    <name evidence="2" type="ORF">LOC62_06G008513</name>
</gene>
<feature type="compositionally biased region" description="Low complexity" evidence="1">
    <location>
        <begin position="621"/>
        <end position="647"/>
    </location>
</feature>
<name>A0AAF0YE00_9TREE</name>
<accession>A0AAF0YE00</accession>
<feature type="compositionally biased region" description="Polar residues" evidence="1">
    <location>
        <begin position="755"/>
        <end position="766"/>
    </location>
</feature>
<feature type="region of interest" description="Disordered" evidence="1">
    <location>
        <begin position="787"/>
        <end position="879"/>
    </location>
</feature>
<dbReference type="EMBL" id="CP086719">
    <property type="protein sequence ID" value="WOO85008.1"/>
    <property type="molecule type" value="Genomic_DNA"/>
</dbReference>
<feature type="region of interest" description="Disordered" evidence="1">
    <location>
        <begin position="205"/>
        <end position="772"/>
    </location>
</feature>
<organism evidence="2 3">
    <name type="scientific">Vanrija pseudolonga</name>
    <dbReference type="NCBI Taxonomy" id="143232"/>
    <lineage>
        <taxon>Eukaryota</taxon>
        <taxon>Fungi</taxon>
        <taxon>Dikarya</taxon>
        <taxon>Basidiomycota</taxon>
        <taxon>Agaricomycotina</taxon>
        <taxon>Tremellomycetes</taxon>
        <taxon>Trichosporonales</taxon>
        <taxon>Trichosporonaceae</taxon>
        <taxon>Vanrija</taxon>
    </lineage>
</organism>